<comment type="caution">
    <text evidence="1">The sequence shown here is derived from an EMBL/GenBank/DDBJ whole genome shotgun (WGS) entry which is preliminary data.</text>
</comment>
<dbReference type="AlphaFoldDB" id="A0A8H6XK04"/>
<gene>
    <name evidence="1" type="ORF">MVEN_01730900</name>
</gene>
<proteinExistence type="predicted"/>
<keyword evidence="2" id="KW-1185">Reference proteome</keyword>
<dbReference type="Proteomes" id="UP000620124">
    <property type="component" value="Unassembled WGS sequence"/>
</dbReference>
<name>A0A8H6XK04_9AGAR</name>
<accession>A0A8H6XK04</accession>
<dbReference type="OrthoDB" id="2585512at2759"/>
<evidence type="ECO:0000313" key="2">
    <source>
        <dbReference type="Proteomes" id="UP000620124"/>
    </source>
</evidence>
<sequence>MPLYTADPLAIAPIAVDTSKRDLVSTRGEAPRARLRTQHGDQPARKRGYMRALHGAEVRRRWPHCAGTCISLRLRRAPLADEYEIAQGAMAECLSVVRVLSTVQINFPTVTVGAADDADEWLDDDFRDREEVPVILKVPEARAIVRRCP</sequence>
<dbReference type="EMBL" id="JACAZI010000016">
    <property type="protein sequence ID" value="KAF7343008.1"/>
    <property type="molecule type" value="Genomic_DNA"/>
</dbReference>
<evidence type="ECO:0000313" key="1">
    <source>
        <dbReference type="EMBL" id="KAF7343008.1"/>
    </source>
</evidence>
<protein>
    <submittedName>
        <fullName evidence="1">Uncharacterized protein</fullName>
    </submittedName>
</protein>
<organism evidence="1 2">
    <name type="scientific">Mycena venus</name>
    <dbReference type="NCBI Taxonomy" id="2733690"/>
    <lineage>
        <taxon>Eukaryota</taxon>
        <taxon>Fungi</taxon>
        <taxon>Dikarya</taxon>
        <taxon>Basidiomycota</taxon>
        <taxon>Agaricomycotina</taxon>
        <taxon>Agaricomycetes</taxon>
        <taxon>Agaricomycetidae</taxon>
        <taxon>Agaricales</taxon>
        <taxon>Marasmiineae</taxon>
        <taxon>Mycenaceae</taxon>
        <taxon>Mycena</taxon>
    </lineage>
</organism>
<reference evidence="1" key="1">
    <citation type="submission" date="2020-05" db="EMBL/GenBank/DDBJ databases">
        <title>Mycena genomes resolve the evolution of fungal bioluminescence.</title>
        <authorList>
            <person name="Tsai I.J."/>
        </authorList>
    </citation>
    <scope>NUCLEOTIDE SEQUENCE</scope>
    <source>
        <strain evidence="1">CCC161011</strain>
    </source>
</reference>